<reference evidence="2 3" key="1">
    <citation type="submission" date="2018-05" db="EMBL/GenBank/DDBJ databases">
        <title>Rhodohalobacter halophilus gen. nov., sp. nov., a moderately halophilic member of the family Balneolaceae.</title>
        <authorList>
            <person name="Liu Z.-W."/>
        </authorList>
    </citation>
    <scope>NUCLEOTIDE SEQUENCE [LARGE SCALE GENOMIC DNA]</scope>
    <source>
        <strain evidence="2 3">8A47</strain>
    </source>
</reference>
<evidence type="ECO:0000313" key="2">
    <source>
        <dbReference type="EMBL" id="PWN06714.1"/>
    </source>
</evidence>
<dbReference type="PROSITE" id="PS51257">
    <property type="entry name" value="PROKAR_LIPOPROTEIN"/>
    <property type="match status" value="1"/>
</dbReference>
<dbReference type="EMBL" id="QGGB01000006">
    <property type="protein sequence ID" value="PWN06714.1"/>
    <property type="molecule type" value="Genomic_DNA"/>
</dbReference>
<gene>
    <name evidence="2" type="ORF">DDZ15_09370</name>
</gene>
<organism evidence="2 3">
    <name type="scientific">Rhodohalobacter mucosus</name>
    <dbReference type="NCBI Taxonomy" id="2079485"/>
    <lineage>
        <taxon>Bacteria</taxon>
        <taxon>Pseudomonadati</taxon>
        <taxon>Balneolota</taxon>
        <taxon>Balneolia</taxon>
        <taxon>Balneolales</taxon>
        <taxon>Balneolaceae</taxon>
        <taxon>Rhodohalobacter</taxon>
    </lineage>
</organism>
<sequence>MIRFIKPSAYFTFAAIAGFVLFSASCSNSFDALKDLDENCTNVENPQGVEVLCIGTENSELSIENISGQTVYYLVIEQRTLALIDIDPDYTTWLSMEMDETVTIPYTDIIGYDETATEAWITWVLEEDETGGSITIEL</sequence>
<protein>
    <recommendedName>
        <fullName evidence="4">DUF3221 domain-containing protein</fullName>
    </recommendedName>
</protein>
<feature type="signal peptide" evidence="1">
    <location>
        <begin position="1"/>
        <end position="29"/>
    </location>
</feature>
<comment type="caution">
    <text evidence="2">The sequence shown here is derived from an EMBL/GenBank/DDBJ whole genome shotgun (WGS) entry which is preliminary data.</text>
</comment>
<dbReference type="AlphaFoldDB" id="A0A316TW12"/>
<evidence type="ECO:0008006" key="4">
    <source>
        <dbReference type="Google" id="ProtNLM"/>
    </source>
</evidence>
<keyword evidence="1" id="KW-0732">Signal</keyword>
<name>A0A316TW12_9BACT</name>
<dbReference type="Proteomes" id="UP000245533">
    <property type="component" value="Unassembled WGS sequence"/>
</dbReference>
<evidence type="ECO:0000256" key="1">
    <source>
        <dbReference type="SAM" id="SignalP"/>
    </source>
</evidence>
<accession>A0A316TW12</accession>
<proteinExistence type="predicted"/>
<feature type="chain" id="PRO_5016348103" description="DUF3221 domain-containing protein" evidence="1">
    <location>
        <begin position="30"/>
        <end position="138"/>
    </location>
</feature>
<keyword evidence="3" id="KW-1185">Reference proteome</keyword>
<evidence type="ECO:0000313" key="3">
    <source>
        <dbReference type="Proteomes" id="UP000245533"/>
    </source>
</evidence>